<gene>
    <name evidence="1" type="ordered locus">Bacsa_2746</name>
</gene>
<evidence type="ECO:0000313" key="2">
    <source>
        <dbReference type="Proteomes" id="UP000007486"/>
    </source>
</evidence>
<name>F0R0D5_PHOSB</name>
<dbReference type="KEGG" id="bsa:Bacsa_2746"/>
<sequence length="137" mass="15116">MLQARKFLAFPTISIQIGKDNYPSHSLKSISSNSAPITVMRLSYFLAGCPCTVMGVYRFAGCWRVVQTSLQAASMSRPMTIMSARRLARSMSLEPSTSTVRAEAVSWEGGGGERACRSNCSQDSVWMNISEWTVLHK</sequence>
<evidence type="ECO:0000313" key="1">
    <source>
        <dbReference type="EMBL" id="ADY37279.1"/>
    </source>
</evidence>
<proteinExistence type="predicted"/>
<reference evidence="1 2" key="1">
    <citation type="journal article" date="2011" name="Stand. Genomic Sci.">
        <title>Complete genome sequence of Bacteroides salanitronis type strain (BL78).</title>
        <authorList>
            <person name="Gronow S."/>
            <person name="Held B."/>
            <person name="Lucas S."/>
            <person name="Lapidus A."/>
            <person name="Del Rio T.G."/>
            <person name="Nolan M."/>
            <person name="Tice H."/>
            <person name="Deshpande S."/>
            <person name="Cheng J.F."/>
            <person name="Pitluck S."/>
            <person name="Liolios K."/>
            <person name="Pagani I."/>
            <person name="Ivanova N."/>
            <person name="Mavromatis K."/>
            <person name="Pati A."/>
            <person name="Tapia R."/>
            <person name="Han C."/>
            <person name="Goodwin L."/>
            <person name="Chen A."/>
            <person name="Palaniappan K."/>
            <person name="Land M."/>
            <person name="Hauser L."/>
            <person name="Chang Y.J."/>
            <person name="Jeffries C.D."/>
            <person name="Brambilla E.M."/>
            <person name="Rohde M."/>
            <person name="Goker M."/>
            <person name="Detter J.C."/>
            <person name="Woyke T."/>
            <person name="Bristow J."/>
            <person name="Markowitz V."/>
            <person name="Hugenholtz P."/>
            <person name="Kyrpides N.C."/>
            <person name="Klenk H.P."/>
            <person name="Eisen J.A."/>
        </authorList>
    </citation>
    <scope>NUCLEOTIDE SEQUENCE [LARGE SCALE GENOMIC DNA]</scope>
    <source>
        <strain evidence="1 2">DSM 18170</strain>
    </source>
</reference>
<keyword evidence="2" id="KW-1185">Reference proteome</keyword>
<dbReference type="EMBL" id="CP002530">
    <property type="protein sequence ID" value="ADY37279.1"/>
    <property type="molecule type" value="Genomic_DNA"/>
</dbReference>
<protein>
    <submittedName>
        <fullName evidence="1">Uncharacterized protein</fullName>
    </submittedName>
</protein>
<dbReference type="AlphaFoldDB" id="F0R0D5"/>
<dbReference type="Proteomes" id="UP000007486">
    <property type="component" value="Chromosome"/>
</dbReference>
<organism evidence="1 2">
    <name type="scientific">Phocaeicola salanitronis (strain DSM 18170 / JCM 13657 / CCUG 60908 / BL78)</name>
    <name type="common">Bacteroides salanitronis</name>
    <dbReference type="NCBI Taxonomy" id="667015"/>
    <lineage>
        <taxon>Bacteria</taxon>
        <taxon>Pseudomonadati</taxon>
        <taxon>Bacteroidota</taxon>
        <taxon>Bacteroidia</taxon>
        <taxon>Bacteroidales</taxon>
        <taxon>Bacteroidaceae</taxon>
        <taxon>Phocaeicola</taxon>
    </lineage>
</organism>
<dbReference type="HOGENOM" id="CLU_1861224_0_0_10"/>
<accession>F0R0D5</accession>